<dbReference type="InterPro" id="IPR010994">
    <property type="entry name" value="RuvA_2-like"/>
</dbReference>
<evidence type="ECO:0000256" key="2">
    <source>
        <dbReference type="SAM" id="Phobius"/>
    </source>
</evidence>
<dbReference type="GO" id="GO:0015627">
    <property type="term" value="C:type II protein secretion system complex"/>
    <property type="evidence" value="ECO:0007669"/>
    <property type="project" value="TreeGrafter"/>
</dbReference>
<dbReference type="SMART" id="SM00278">
    <property type="entry name" value="HhH1"/>
    <property type="match status" value="2"/>
</dbReference>
<keyword evidence="5" id="KW-1185">Reference proteome</keyword>
<dbReference type="Proteomes" id="UP000275076">
    <property type="component" value="Unassembled WGS sequence"/>
</dbReference>
<dbReference type="NCBIfam" id="TIGR00426">
    <property type="entry name" value="competence protein ComEA helix-hairpin-helix repeat region"/>
    <property type="match status" value="1"/>
</dbReference>
<dbReference type="GO" id="GO:0003677">
    <property type="term" value="F:DNA binding"/>
    <property type="evidence" value="ECO:0007669"/>
    <property type="project" value="InterPro"/>
</dbReference>
<dbReference type="RefSeq" id="WP_125558363.1">
    <property type="nucleotide sequence ID" value="NZ_RBVX01000023.1"/>
</dbReference>
<dbReference type="Pfam" id="PF12836">
    <property type="entry name" value="HHH_3"/>
    <property type="match status" value="1"/>
</dbReference>
<dbReference type="PANTHER" id="PTHR21180:SF32">
    <property type="entry name" value="ENDONUCLEASE_EXONUCLEASE_PHOSPHATASE FAMILY DOMAIN-CONTAINING PROTEIN 1"/>
    <property type="match status" value="1"/>
</dbReference>
<dbReference type="InterPro" id="IPR004509">
    <property type="entry name" value="Competence_ComEA_HhH"/>
</dbReference>
<dbReference type="InterPro" id="IPR051675">
    <property type="entry name" value="Endo/Exo/Phosphatase_dom_1"/>
</dbReference>
<name>A0A428MZM2_9BACI</name>
<dbReference type="Pfam" id="PF10531">
    <property type="entry name" value="SLBB"/>
    <property type="match status" value="1"/>
</dbReference>
<sequence length="206" mass="22970">MKWKQFVLLVTGFLSLIIVAGLSISFYLQSDNVEAVKEEEDFLEELSTETTGAQDEEESEEPEEDVPLRQGVMVDVKGEVKSPGVYDIKEGKRVIDVIDLAGGLLEEADSMQVNFAERVYDEMIIYVPKQGEEIEQTSSENNEKIRINYADTAELETLPGIGPAKAEAILSYRDENGLFHALEDLQSVSGIGEKSIEQLEEFITVD</sequence>
<feature type="transmembrane region" description="Helical" evidence="2">
    <location>
        <begin position="7"/>
        <end position="28"/>
    </location>
</feature>
<reference evidence="4 5" key="1">
    <citation type="submission" date="2018-10" db="EMBL/GenBank/DDBJ databases">
        <title>Draft genome sequence of Bacillus salarius IM0101, isolated from a hypersaline soil in Inner Mongolia, China.</title>
        <authorList>
            <person name="Yamprayoonswat W."/>
            <person name="Boonvisut S."/>
            <person name="Jumpathong W."/>
            <person name="Sittihan S."/>
            <person name="Ruangsuj P."/>
            <person name="Wanthongcharoen S."/>
            <person name="Thongpramul N."/>
            <person name="Pimmason S."/>
            <person name="Yu B."/>
            <person name="Yasawong M."/>
        </authorList>
    </citation>
    <scope>NUCLEOTIDE SEQUENCE [LARGE SCALE GENOMIC DNA]</scope>
    <source>
        <strain evidence="4 5">IM0101</strain>
    </source>
</reference>
<keyword evidence="2" id="KW-0812">Transmembrane</keyword>
<evidence type="ECO:0000256" key="1">
    <source>
        <dbReference type="SAM" id="MobiDB-lite"/>
    </source>
</evidence>
<dbReference type="AlphaFoldDB" id="A0A428MZM2"/>
<dbReference type="InterPro" id="IPR019554">
    <property type="entry name" value="Soluble_ligand-bd"/>
</dbReference>
<evidence type="ECO:0000313" key="4">
    <source>
        <dbReference type="EMBL" id="RSL31542.1"/>
    </source>
</evidence>
<dbReference type="GO" id="GO:0015628">
    <property type="term" value="P:protein secretion by the type II secretion system"/>
    <property type="evidence" value="ECO:0007669"/>
    <property type="project" value="TreeGrafter"/>
</dbReference>
<dbReference type="Gene3D" id="1.10.150.280">
    <property type="entry name" value="AF1531-like domain"/>
    <property type="match status" value="1"/>
</dbReference>
<dbReference type="OrthoDB" id="9790239at2"/>
<accession>A0A428MZM2</accession>
<dbReference type="PANTHER" id="PTHR21180">
    <property type="entry name" value="ENDONUCLEASE/EXONUCLEASE/PHOSPHATASE FAMILY DOMAIN-CONTAINING PROTEIN 1"/>
    <property type="match status" value="1"/>
</dbReference>
<dbReference type="EMBL" id="RBVX01000023">
    <property type="protein sequence ID" value="RSL31542.1"/>
    <property type="molecule type" value="Genomic_DNA"/>
</dbReference>
<dbReference type="GO" id="GO:0006281">
    <property type="term" value="P:DNA repair"/>
    <property type="evidence" value="ECO:0007669"/>
    <property type="project" value="InterPro"/>
</dbReference>
<proteinExistence type="predicted"/>
<comment type="caution">
    <text evidence="4">The sequence shown here is derived from an EMBL/GenBank/DDBJ whole genome shotgun (WGS) entry which is preliminary data.</text>
</comment>
<keyword evidence="2" id="KW-1133">Transmembrane helix</keyword>
<feature type="domain" description="Helix-hairpin-helix DNA-binding motif class 1" evidence="3">
    <location>
        <begin position="153"/>
        <end position="172"/>
    </location>
</feature>
<feature type="compositionally biased region" description="Acidic residues" evidence="1">
    <location>
        <begin position="54"/>
        <end position="65"/>
    </location>
</feature>
<evidence type="ECO:0000313" key="5">
    <source>
        <dbReference type="Proteomes" id="UP000275076"/>
    </source>
</evidence>
<dbReference type="SUPFAM" id="SSF47781">
    <property type="entry name" value="RuvA domain 2-like"/>
    <property type="match status" value="1"/>
</dbReference>
<evidence type="ECO:0000259" key="3">
    <source>
        <dbReference type="SMART" id="SM00278"/>
    </source>
</evidence>
<feature type="domain" description="Helix-hairpin-helix DNA-binding motif class 1" evidence="3">
    <location>
        <begin position="183"/>
        <end position="202"/>
    </location>
</feature>
<protein>
    <recommendedName>
        <fullName evidence="3">Helix-hairpin-helix DNA-binding motif class 1 domain-containing protein</fullName>
    </recommendedName>
</protein>
<gene>
    <name evidence="4" type="ORF">D7Z54_20100</name>
</gene>
<feature type="region of interest" description="Disordered" evidence="1">
    <location>
        <begin position="44"/>
        <end position="67"/>
    </location>
</feature>
<keyword evidence="2" id="KW-0472">Membrane</keyword>
<organism evidence="4 5">
    <name type="scientific">Salibacterium salarium</name>
    <dbReference type="NCBI Taxonomy" id="284579"/>
    <lineage>
        <taxon>Bacteria</taxon>
        <taxon>Bacillati</taxon>
        <taxon>Bacillota</taxon>
        <taxon>Bacilli</taxon>
        <taxon>Bacillales</taxon>
        <taxon>Bacillaceae</taxon>
    </lineage>
</organism>
<dbReference type="InterPro" id="IPR003583">
    <property type="entry name" value="Hlx-hairpin-Hlx_DNA-bd_motif"/>
</dbReference>